<evidence type="ECO:0000313" key="3">
    <source>
        <dbReference type="Proteomes" id="UP000828251"/>
    </source>
</evidence>
<protein>
    <submittedName>
        <fullName evidence="2">Uncharacterized protein</fullName>
    </submittedName>
</protein>
<proteinExistence type="predicted"/>
<dbReference type="EMBL" id="JAIQCV010000001">
    <property type="protein sequence ID" value="KAH1130114.1"/>
    <property type="molecule type" value="Genomic_DNA"/>
</dbReference>
<feature type="region of interest" description="Disordered" evidence="1">
    <location>
        <begin position="1"/>
        <end position="32"/>
    </location>
</feature>
<organism evidence="2 3">
    <name type="scientific">Gossypium stocksii</name>
    <dbReference type="NCBI Taxonomy" id="47602"/>
    <lineage>
        <taxon>Eukaryota</taxon>
        <taxon>Viridiplantae</taxon>
        <taxon>Streptophyta</taxon>
        <taxon>Embryophyta</taxon>
        <taxon>Tracheophyta</taxon>
        <taxon>Spermatophyta</taxon>
        <taxon>Magnoliopsida</taxon>
        <taxon>eudicotyledons</taxon>
        <taxon>Gunneridae</taxon>
        <taxon>Pentapetalae</taxon>
        <taxon>rosids</taxon>
        <taxon>malvids</taxon>
        <taxon>Malvales</taxon>
        <taxon>Malvaceae</taxon>
        <taxon>Malvoideae</taxon>
        <taxon>Gossypium</taxon>
    </lineage>
</organism>
<dbReference type="Proteomes" id="UP000828251">
    <property type="component" value="Unassembled WGS sequence"/>
</dbReference>
<feature type="compositionally biased region" description="Basic and acidic residues" evidence="1">
    <location>
        <begin position="1"/>
        <end position="21"/>
    </location>
</feature>
<accession>A0A9D4AM99</accession>
<reference evidence="2 3" key="1">
    <citation type="journal article" date="2021" name="Plant Biotechnol. J.">
        <title>Multi-omics assisted identification of the key and species-specific regulatory components of drought-tolerant mechanisms in Gossypium stocksii.</title>
        <authorList>
            <person name="Yu D."/>
            <person name="Ke L."/>
            <person name="Zhang D."/>
            <person name="Wu Y."/>
            <person name="Sun Y."/>
            <person name="Mei J."/>
            <person name="Sun J."/>
            <person name="Sun Y."/>
        </authorList>
    </citation>
    <scope>NUCLEOTIDE SEQUENCE [LARGE SCALE GENOMIC DNA]</scope>
    <source>
        <strain evidence="3">cv. E1</strain>
        <tissue evidence="2">Leaf</tissue>
    </source>
</reference>
<comment type="caution">
    <text evidence="2">The sequence shown here is derived from an EMBL/GenBank/DDBJ whole genome shotgun (WGS) entry which is preliminary data.</text>
</comment>
<gene>
    <name evidence="2" type="ORF">J1N35_001492</name>
</gene>
<dbReference type="AlphaFoldDB" id="A0A9D4AM99"/>
<evidence type="ECO:0000313" key="2">
    <source>
        <dbReference type="EMBL" id="KAH1130114.1"/>
    </source>
</evidence>
<dbReference type="OrthoDB" id="10366663at2759"/>
<evidence type="ECO:0000256" key="1">
    <source>
        <dbReference type="SAM" id="MobiDB-lite"/>
    </source>
</evidence>
<name>A0A9D4AM99_9ROSI</name>
<keyword evidence="3" id="KW-1185">Reference proteome</keyword>
<sequence>MEESEKLLGENPRHQNKRLQDDETVGARAESSTRRKKWEKPIFDCFQTFFLGSPDYLFSDGQKKLRLSPESFDVNSGNGSLSHLQFASRNERLRAVLMPFMDQTALTNLMPMALTRPYSLAKLPLYVVVTSLKLPPEKPQGRDITDEAWFKIFMWLDEQKHSAIRFCSKDTRQRSGDSWAGTTNGHFGGSLFHCGWSYSDRQDSWWRLVRGENGLYNRKDVANSLRLGQGLRYCAREAAEFSSDQ</sequence>